<dbReference type="AlphaFoldDB" id="A0A9N9WM49"/>
<comment type="subcellular location">
    <subcellularLocation>
        <location evidence="1">Nucleus</location>
    </subcellularLocation>
</comment>
<dbReference type="CDD" id="cd18795">
    <property type="entry name" value="SF2_C_Ski2"/>
    <property type="match status" value="1"/>
</dbReference>
<evidence type="ECO:0000313" key="12">
    <source>
        <dbReference type="EMBL" id="CAG9797215.1"/>
    </source>
</evidence>
<dbReference type="FunFam" id="3.40.50.300:FF:000813">
    <property type="entry name" value="helicase POLQ-like isoform X1"/>
    <property type="match status" value="1"/>
</dbReference>
<dbReference type="GO" id="GO:0005634">
    <property type="term" value="C:nucleus"/>
    <property type="evidence" value="ECO:0007669"/>
    <property type="project" value="UniProtKB-SubCell"/>
</dbReference>
<dbReference type="InterPro" id="IPR027417">
    <property type="entry name" value="P-loop_NTPase"/>
</dbReference>
<reference evidence="12" key="2">
    <citation type="submission" date="2022-10" db="EMBL/GenBank/DDBJ databases">
        <authorList>
            <consortium name="ENA_rothamsted_submissions"/>
            <consortium name="culmorum"/>
            <person name="King R."/>
        </authorList>
    </citation>
    <scope>NUCLEOTIDE SEQUENCE</scope>
</reference>
<reference evidence="12" key="1">
    <citation type="submission" date="2022-01" db="EMBL/GenBank/DDBJ databases">
        <authorList>
            <person name="King R."/>
        </authorList>
    </citation>
    <scope>NUCLEOTIDE SEQUENCE</scope>
</reference>
<dbReference type="SMART" id="SM00487">
    <property type="entry name" value="DEXDc"/>
    <property type="match status" value="1"/>
</dbReference>
<evidence type="ECO:0000256" key="1">
    <source>
        <dbReference type="ARBA" id="ARBA00004123"/>
    </source>
</evidence>
<dbReference type="GO" id="GO:0003676">
    <property type="term" value="F:nucleic acid binding"/>
    <property type="evidence" value="ECO:0007669"/>
    <property type="project" value="InterPro"/>
</dbReference>
<dbReference type="GO" id="GO:0006302">
    <property type="term" value="P:double-strand break repair"/>
    <property type="evidence" value="ECO:0007669"/>
    <property type="project" value="UniProtKB-ARBA"/>
</dbReference>
<evidence type="ECO:0000256" key="6">
    <source>
        <dbReference type="ARBA" id="ARBA00022840"/>
    </source>
</evidence>
<dbReference type="InterPro" id="IPR050474">
    <property type="entry name" value="Hel308_SKI2-like"/>
</dbReference>
<dbReference type="SUPFAM" id="SSF158702">
    <property type="entry name" value="Sec63 N-terminal domain-like"/>
    <property type="match status" value="1"/>
</dbReference>
<protein>
    <recommendedName>
        <fullName evidence="14">Helicase POLQ-like</fullName>
    </recommendedName>
</protein>
<dbReference type="SMART" id="SM00490">
    <property type="entry name" value="HELICc"/>
    <property type="match status" value="1"/>
</dbReference>
<evidence type="ECO:0000256" key="8">
    <source>
        <dbReference type="ARBA" id="ARBA00023242"/>
    </source>
</evidence>
<keyword evidence="13" id="KW-1185">Reference proteome</keyword>
<keyword evidence="2" id="KW-0547">Nucleotide-binding</keyword>
<evidence type="ECO:0000256" key="9">
    <source>
        <dbReference type="ARBA" id="ARBA00048988"/>
    </source>
</evidence>
<dbReference type="Pfam" id="PF20470">
    <property type="entry name" value="HTH_61"/>
    <property type="match status" value="1"/>
</dbReference>
<evidence type="ECO:0000259" key="11">
    <source>
        <dbReference type="SMART" id="SM00490"/>
    </source>
</evidence>
<dbReference type="SUPFAM" id="SSF52540">
    <property type="entry name" value="P-loop containing nucleoside triphosphate hydrolases"/>
    <property type="match status" value="1"/>
</dbReference>
<keyword evidence="5" id="KW-0347">Helicase</keyword>
<evidence type="ECO:0008006" key="14">
    <source>
        <dbReference type="Google" id="ProtNLM"/>
    </source>
</evidence>
<dbReference type="Proteomes" id="UP001153620">
    <property type="component" value="Chromosome 1"/>
</dbReference>
<sequence length="961" mass="108355">MESFSEILNNDNSMILAISTQALLENNGLDDEKFIVNSIKKRPLDDKFKTPENTAKRQRRIRNTPKSIKKCSSAENYFLEEDDEIPNLTQQLMSILDNHSEGSLTQSTDCINELVGSDHFNIIENPITLSQYVCEKSSNATEISTSEISSAKKKKRSSMTIKQINAYGPFFGLSHRQKDFLLRLKGIPSLYDWQEECLNLKSIADRRNLIYALPTSGGKTLVAEILMLREVILRKMNVIFVLPYVSIVQEKVQDLMPLAVEFDFLVEEYCSGKGSIPPAKRRNKSSIYICTMEKANILLDSLIESKRIKELSMVVVDELHMVGDPQRGHVLESFLAKSNFVDGSQIQVIGMSATIANLHEIASFLNADIYTRNFRPVELKEYVKIGSDLMYIDPNPSSISETFKVTRSHIGTECPDKLSKRDPDSIGVLVLEVALKSSCLIFCSTKKGCENVAKLLIDILPKEMRTVKTNEKKNLIAAIRNDSNGSICPLLLQTIPFGIAYHHSGLTNDERRHIEEAFRLQIITVICCTSTLAAGVNLPASRVIIRSPYVGPHFLTLSRYKQMIGRAGRAGKAETGESILICDQKDYQKLVNLLTSKMDSTTSAFISNKFLFRSLALDLIGTGLCKSYEDLMEFTKYLLCHVQQEQFDDKLSDVIAKSVEELLVEGAIIHNFKSLGYQKPIAKFKLNNEDVYLFPGDELSVSKLGKAAVNSGMSLEEARKVEMDLKKAHECLVLTECLHLLFIVAPNEAVESSFLDYKVYNESFMKLSAPLMRTANVIGITEKTAMKMVINPNFNEKDLALLKRFYIALILNELWNGSDVFTVSRMFKVNRGIVHKLMQSAASQAYSIFKFCEVFDEYWVFKEILEKFSKRLSHCCSSELLPLMELPGIKIGRAKLMYKEGIRTVCDVAALTPEDLVKSVKTISLRQARQVVRAAKHVVVEELDNIKGKMIEMMELTKTKK</sequence>
<keyword evidence="3" id="KW-0227">DNA damage</keyword>
<evidence type="ECO:0000256" key="3">
    <source>
        <dbReference type="ARBA" id="ARBA00022763"/>
    </source>
</evidence>
<evidence type="ECO:0000256" key="7">
    <source>
        <dbReference type="ARBA" id="ARBA00023204"/>
    </source>
</evidence>
<dbReference type="Pfam" id="PF00270">
    <property type="entry name" value="DEAD"/>
    <property type="match status" value="1"/>
</dbReference>
<dbReference type="InterPro" id="IPR048960">
    <property type="entry name" value="POLQ-like_helical"/>
</dbReference>
<keyword evidence="8" id="KW-0539">Nucleus</keyword>
<accession>A0A9N9WM49</accession>
<dbReference type="InterPro" id="IPR011545">
    <property type="entry name" value="DEAD/DEAH_box_helicase_dom"/>
</dbReference>
<dbReference type="GO" id="GO:0043138">
    <property type="term" value="F:3'-5' DNA helicase activity"/>
    <property type="evidence" value="ECO:0007669"/>
    <property type="project" value="UniProtKB-EC"/>
</dbReference>
<keyword evidence="7" id="KW-0234">DNA repair</keyword>
<dbReference type="Gene3D" id="1.10.3380.20">
    <property type="match status" value="1"/>
</dbReference>
<dbReference type="InterPro" id="IPR046931">
    <property type="entry name" value="HTH_61"/>
</dbReference>
<dbReference type="InterPro" id="IPR014001">
    <property type="entry name" value="Helicase_ATP-bd"/>
</dbReference>
<evidence type="ECO:0000313" key="13">
    <source>
        <dbReference type="Proteomes" id="UP001153620"/>
    </source>
</evidence>
<feature type="domain" description="Helicase C-terminal" evidence="11">
    <location>
        <begin position="486"/>
        <end position="571"/>
    </location>
</feature>
<dbReference type="GO" id="GO:0005524">
    <property type="term" value="F:ATP binding"/>
    <property type="evidence" value="ECO:0007669"/>
    <property type="project" value="UniProtKB-KW"/>
</dbReference>
<dbReference type="InterPro" id="IPR001650">
    <property type="entry name" value="Helicase_C-like"/>
</dbReference>
<evidence type="ECO:0000256" key="5">
    <source>
        <dbReference type="ARBA" id="ARBA00022806"/>
    </source>
</evidence>
<evidence type="ECO:0000256" key="2">
    <source>
        <dbReference type="ARBA" id="ARBA00022741"/>
    </source>
</evidence>
<organism evidence="12 13">
    <name type="scientific">Chironomus riparius</name>
    <dbReference type="NCBI Taxonomy" id="315576"/>
    <lineage>
        <taxon>Eukaryota</taxon>
        <taxon>Metazoa</taxon>
        <taxon>Ecdysozoa</taxon>
        <taxon>Arthropoda</taxon>
        <taxon>Hexapoda</taxon>
        <taxon>Insecta</taxon>
        <taxon>Pterygota</taxon>
        <taxon>Neoptera</taxon>
        <taxon>Endopterygota</taxon>
        <taxon>Diptera</taxon>
        <taxon>Nematocera</taxon>
        <taxon>Chironomoidea</taxon>
        <taxon>Chironomidae</taxon>
        <taxon>Chironominae</taxon>
        <taxon>Chironomus</taxon>
    </lineage>
</organism>
<dbReference type="Gene3D" id="3.40.50.300">
    <property type="entry name" value="P-loop containing nucleotide triphosphate hydrolases"/>
    <property type="match status" value="2"/>
</dbReference>
<evidence type="ECO:0000256" key="4">
    <source>
        <dbReference type="ARBA" id="ARBA00022801"/>
    </source>
</evidence>
<dbReference type="Pfam" id="PF00271">
    <property type="entry name" value="Helicase_C"/>
    <property type="match status" value="1"/>
</dbReference>
<dbReference type="GO" id="GO:0016787">
    <property type="term" value="F:hydrolase activity"/>
    <property type="evidence" value="ECO:0007669"/>
    <property type="project" value="UniProtKB-KW"/>
</dbReference>
<comment type="catalytic activity">
    <reaction evidence="9">
        <text>ATP + H2O = ADP + phosphate + H(+)</text>
        <dbReference type="Rhea" id="RHEA:13065"/>
        <dbReference type="ChEBI" id="CHEBI:15377"/>
        <dbReference type="ChEBI" id="CHEBI:15378"/>
        <dbReference type="ChEBI" id="CHEBI:30616"/>
        <dbReference type="ChEBI" id="CHEBI:43474"/>
        <dbReference type="ChEBI" id="CHEBI:456216"/>
        <dbReference type="EC" id="5.6.2.4"/>
    </reaction>
</comment>
<evidence type="ECO:0000259" key="10">
    <source>
        <dbReference type="SMART" id="SM00487"/>
    </source>
</evidence>
<proteinExistence type="predicted"/>
<dbReference type="OrthoDB" id="2320933at2759"/>
<feature type="domain" description="Helicase ATP-binding" evidence="10">
    <location>
        <begin position="186"/>
        <end position="382"/>
    </location>
</feature>
<dbReference type="Pfam" id="PF21099">
    <property type="entry name" value="POLQ_helical"/>
    <property type="match status" value="1"/>
</dbReference>
<dbReference type="CDD" id="cd18026">
    <property type="entry name" value="DEXHc_POLQ-like"/>
    <property type="match status" value="1"/>
</dbReference>
<keyword evidence="6" id="KW-0067">ATP-binding</keyword>
<keyword evidence="4" id="KW-0378">Hydrolase</keyword>
<name>A0A9N9WM49_9DIPT</name>
<dbReference type="PANTHER" id="PTHR47961:SF12">
    <property type="entry name" value="HELICASE POLQ-LIKE"/>
    <property type="match status" value="1"/>
</dbReference>
<dbReference type="EMBL" id="OU895877">
    <property type="protein sequence ID" value="CAG9797215.1"/>
    <property type="molecule type" value="Genomic_DNA"/>
</dbReference>
<gene>
    <name evidence="12" type="ORF">CHIRRI_LOCUS215</name>
</gene>
<dbReference type="PANTHER" id="PTHR47961">
    <property type="entry name" value="DNA POLYMERASE THETA, PUTATIVE (AFU_ORTHOLOGUE AFUA_1G05260)-RELATED"/>
    <property type="match status" value="1"/>
</dbReference>